<dbReference type="GO" id="GO:0003677">
    <property type="term" value="F:DNA binding"/>
    <property type="evidence" value="ECO:0007669"/>
    <property type="project" value="InterPro"/>
</dbReference>
<dbReference type="InterPro" id="IPR001789">
    <property type="entry name" value="Sig_transdc_resp-reg_receiver"/>
</dbReference>
<dbReference type="PANTHER" id="PTHR37299:SF1">
    <property type="entry name" value="STAGE 0 SPORULATION PROTEIN A HOMOLOG"/>
    <property type="match status" value="1"/>
</dbReference>
<dbReference type="InterPro" id="IPR011006">
    <property type="entry name" value="CheY-like_superfamily"/>
</dbReference>
<evidence type="ECO:0000259" key="3">
    <source>
        <dbReference type="PROSITE" id="PS50110"/>
    </source>
</evidence>
<gene>
    <name evidence="5" type="ORF">C7456_106255</name>
</gene>
<dbReference type="PANTHER" id="PTHR37299">
    <property type="entry name" value="TRANSCRIPTIONAL REGULATOR-RELATED"/>
    <property type="match status" value="1"/>
</dbReference>
<evidence type="ECO:0000313" key="5">
    <source>
        <dbReference type="EMBL" id="PWK87762.1"/>
    </source>
</evidence>
<dbReference type="SMART" id="SM00850">
    <property type="entry name" value="LytTR"/>
    <property type="match status" value="1"/>
</dbReference>
<evidence type="ECO:0000256" key="1">
    <source>
        <dbReference type="ARBA" id="ARBA00023012"/>
    </source>
</evidence>
<evidence type="ECO:0000259" key="4">
    <source>
        <dbReference type="PROSITE" id="PS50930"/>
    </source>
</evidence>
<dbReference type="RefSeq" id="WP_109723567.1">
    <property type="nucleotide sequence ID" value="NZ_MSZV01000043.1"/>
</dbReference>
<sequence length="262" mass="29342">MSIAVLVVDDEPIARHAIVRLLRDDPEVELLDECGDGASAVRAIRARSPDLVFLDIQMPAMSGMDVVAAVGAERMPATVFVTAFEQYAVRAFEANAVDYLVKPFGRERFAHALARAKARLAAGAAAGTAMSARIAQALEALRRRDDYLERIPVRVDERIVFVDVDDIVWIKASRNTVLIHLSDRVHELRETLGALAERLDPRRFARIHRSAIINVRRVQAIHPWFNGYHVVTMDTGQKLRMSRYQHETFLRLVTARGGKPAD</sequence>
<proteinExistence type="predicted"/>
<dbReference type="PROSITE" id="PS50930">
    <property type="entry name" value="HTH_LYTTR"/>
    <property type="match status" value="1"/>
</dbReference>
<dbReference type="SMART" id="SM00448">
    <property type="entry name" value="REC"/>
    <property type="match status" value="1"/>
</dbReference>
<evidence type="ECO:0000256" key="2">
    <source>
        <dbReference type="PROSITE-ProRule" id="PRU00169"/>
    </source>
</evidence>
<accession>A0A316IKP3</accession>
<keyword evidence="2" id="KW-0597">Phosphoprotein</keyword>
<dbReference type="Gene3D" id="2.40.50.1020">
    <property type="entry name" value="LytTr DNA-binding domain"/>
    <property type="match status" value="1"/>
</dbReference>
<dbReference type="EMBL" id="QGHC01000006">
    <property type="protein sequence ID" value="PWK87762.1"/>
    <property type="molecule type" value="Genomic_DNA"/>
</dbReference>
<organism evidence="5 6">
    <name type="scientific">Fulvimonas soli</name>
    <dbReference type="NCBI Taxonomy" id="155197"/>
    <lineage>
        <taxon>Bacteria</taxon>
        <taxon>Pseudomonadati</taxon>
        <taxon>Pseudomonadota</taxon>
        <taxon>Gammaproteobacteria</taxon>
        <taxon>Lysobacterales</taxon>
        <taxon>Rhodanobacteraceae</taxon>
        <taxon>Fulvimonas</taxon>
    </lineage>
</organism>
<feature type="domain" description="HTH LytTR-type" evidence="4">
    <location>
        <begin position="151"/>
        <end position="244"/>
    </location>
</feature>
<dbReference type="Gene3D" id="3.40.50.2300">
    <property type="match status" value="1"/>
</dbReference>
<feature type="modified residue" description="4-aspartylphosphate" evidence="2">
    <location>
        <position position="55"/>
    </location>
</feature>
<dbReference type="GO" id="GO:0000156">
    <property type="term" value="F:phosphorelay response regulator activity"/>
    <property type="evidence" value="ECO:0007669"/>
    <property type="project" value="InterPro"/>
</dbReference>
<comment type="caution">
    <text evidence="5">The sequence shown here is derived from an EMBL/GenBank/DDBJ whole genome shotgun (WGS) entry which is preliminary data.</text>
</comment>
<dbReference type="AlphaFoldDB" id="A0A316IKP3"/>
<evidence type="ECO:0000313" key="6">
    <source>
        <dbReference type="Proteomes" id="UP000245812"/>
    </source>
</evidence>
<protein>
    <submittedName>
        <fullName evidence="5">LytTR family two component transcriptional regulator</fullName>
    </submittedName>
</protein>
<name>A0A316IKP3_9GAMM</name>
<dbReference type="Proteomes" id="UP000245812">
    <property type="component" value="Unassembled WGS sequence"/>
</dbReference>
<dbReference type="InterPro" id="IPR007492">
    <property type="entry name" value="LytTR_DNA-bd_dom"/>
</dbReference>
<feature type="domain" description="Response regulatory" evidence="3">
    <location>
        <begin position="4"/>
        <end position="117"/>
    </location>
</feature>
<dbReference type="Pfam" id="PF04397">
    <property type="entry name" value="LytTR"/>
    <property type="match status" value="1"/>
</dbReference>
<dbReference type="Pfam" id="PF00072">
    <property type="entry name" value="Response_reg"/>
    <property type="match status" value="1"/>
</dbReference>
<reference evidence="5 6" key="1">
    <citation type="submission" date="2018-05" db="EMBL/GenBank/DDBJ databases">
        <title>Genomic Encyclopedia of Type Strains, Phase IV (KMG-IV): sequencing the most valuable type-strain genomes for metagenomic binning, comparative biology and taxonomic classification.</title>
        <authorList>
            <person name="Goeker M."/>
        </authorList>
    </citation>
    <scope>NUCLEOTIDE SEQUENCE [LARGE SCALE GENOMIC DNA]</scope>
    <source>
        <strain evidence="5 6">DSM 14263</strain>
    </source>
</reference>
<keyword evidence="1" id="KW-0902">Two-component regulatory system</keyword>
<dbReference type="OrthoDB" id="236568at2"/>
<dbReference type="SUPFAM" id="SSF52172">
    <property type="entry name" value="CheY-like"/>
    <property type="match status" value="1"/>
</dbReference>
<dbReference type="PROSITE" id="PS50110">
    <property type="entry name" value="RESPONSE_REGULATORY"/>
    <property type="match status" value="1"/>
</dbReference>
<keyword evidence="6" id="KW-1185">Reference proteome</keyword>
<dbReference type="InterPro" id="IPR046947">
    <property type="entry name" value="LytR-like"/>
</dbReference>